<reference evidence="2" key="1">
    <citation type="journal article" date="2019" name="Sci. Rep.">
        <title>Draft genome of Tanacetum cinerariifolium, the natural source of mosquito coil.</title>
        <authorList>
            <person name="Yamashiro T."/>
            <person name="Shiraishi A."/>
            <person name="Satake H."/>
            <person name="Nakayama K."/>
        </authorList>
    </citation>
    <scope>NUCLEOTIDE SEQUENCE</scope>
</reference>
<comment type="caution">
    <text evidence="2">The sequence shown here is derived from an EMBL/GenBank/DDBJ whole genome shotgun (WGS) entry which is preliminary data.</text>
</comment>
<name>A0A699JDL2_TANCI</name>
<feature type="compositionally biased region" description="Polar residues" evidence="1">
    <location>
        <begin position="73"/>
        <end position="82"/>
    </location>
</feature>
<protein>
    <submittedName>
        <fullName evidence="2">Uncharacterized protein</fullName>
    </submittedName>
</protein>
<feature type="non-terminal residue" evidence="2">
    <location>
        <position position="1"/>
    </location>
</feature>
<dbReference type="EMBL" id="BKCJ010399638">
    <property type="protein sequence ID" value="GFA29373.1"/>
    <property type="molecule type" value="Genomic_DNA"/>
</dbReference>
<feature type="region of interest" description="Disordered" evidence="1">
    <location>
        <begin position="72"/>
        <end position="104"/>
    </location>
</feature>
<sequence>IVRLVRVREGTTEMVNHDNLRAPLQQSQEDAAKVGKNNFDSFGLLSGSVPFNGEELMCSVTTCRNKIKGKGDVNTNASQFTPSWRRRQKSALTPSGSKSDDVTTKCDDVTVVDKKNPLEDLTG</sequence>
<organism evidence="2">
    <name type="scientific">Tanacetum cinerariifolium</name>
    <name type="common">Dalmatian daisy</name>
    <name type="synonym">Chrysanthemum cinerariifolium</name>
    <dbReference type="NCBI Taxonomy" id="118510"/>
    <lineage>
        <taxon>Eukaryota</taxon>
        <taxon>Viridiplantae</taxon>
        <taxon>Streptophyta</taxon>
        <taxon>Embryophyta</taxon>
        <taxon>Tracheophyta</taxon>
        <taxon>Spermatophyta</taxon>
        <taxon>Magnoliopsida</taxon>
        <taxon>eudicotyledons</taxon>
        <taxon>Gunneridae</taxon>
        <taxon>Pentapetalae</taxon>
        <taxon>asterids</taxon>
        <taxon>campanulids</taxon>
        <taxon>Asterales</taxon>
        <taxon>Asteraceae</taxon>
        <taxon>Asteroideae</taxon>
        <taxon>Anthemideae</taxon>
        <taxon>Anthemidinae</taxon>
        <taxon>Tanacetum</taxon>
    </lineage>
</organism>
<gene>
    <name evidence="2" type="ORF">Tci_601345</name>
</gene>
<evidence type="ECO:0000313" key="2">
    <source>
        <dbReference type="EMBL" id="GFA29373.1"/>
    </source>
</evidence>
<dbReference type="AlphaFoldDB" id="A0A699JDL2"/>
<accession>A0A699JDL2</accession>
<evidence type="ECO:0000256" key="1">
    <source>
        <dbReference type="SAM" id="MobiDB-lite"/>
    </source>
</evidence>
<proteinExistence type="predicted"/>